<dbReference type="Proteomes" id="UP001362999">
    <property type="component" value="Unassembled WGS sequence"/>
</dbReference>
<evidence type="ECO:0000313" key="2">
    <source>
        <dbReference type="Proteomes" id="UP001362999"/>
    </source>
</evidence>
<gene>
    <name evidence="1" type="ORF">R3P38DRAFT_3199314</name>
</gene>
<dbReference type="EMBL" id="JAWWNJ010000043">
    <property type="protein sequence ID" value="KAK7019633.1"/>
    <property type="molecule type" value="Genomic_DNA"/>
</dbReference>
<sequence length="275" mass="30675">MSCFGRITLRVIFPDLSPPILLWLDDTIPLPTTMIPYYWNLFQDAGLLNRFTPHDSGGMRYSSFLSMFPISRLRVEGVAPIEPGCGVTPYSGAPHFISLDLHFLANHQPDRVTGQDFRLLCLAFCATAYLAASHALSFNLRSFLDSQLDGATFVTMVRSPNGTACNCILFNSYVLDYFRTRCSAARCCIGPHLSGPFMPPFFANSEFDGFTDETAIYTIELITSSDFRASFLSLLHAFSHTVVLWPSALQLRSLDPAMLPVLTHSSERHVDIIRS</sequence>
<dbReference type="AlphaFoldDB" id="A0AAW0B3F8"/>
<evidence type="ECO:0000313" key="1">
    <source>
        <dbReference type="EMBL" id="KAK7019633.1"/>
    </source>
</evidence>
<comment type="caution">
    <text evidence="1">The sequence shown here is derived from an EMBL/GenBank/DDBJ whole genome shotgun (WGS) entry which is preliminary data.</text>
</comment>
<protein>
    <submittedName>
        <fullName evidence="1">Uncharacterized protein</fullName>
    </submittedName>
</protein>
<proteinExistence type="predicted"/>
<accession>A0AAW0B3F8</accession>
<keyword evidence="2" id="KW-1185">Reference proteome</keyword>
<reference evidence="1 2" key="1">
    <citation type="journal article" date="2024" name="J Genomics">
        <title>Draft genome sequencing and assembly of Favolaschia claudopus CIRM-BRFM 2984 isolated from oak limbs.</title>
        <authorList>
            <person name="Navarro D."/>
            <person name="Drula E."/>
            <person name="Chaduli D."/>
            <person name="Cazenave R."/>
            <person name="Ahrendt S."/>
            <person name="Wang J."/>
            <person name="Lipzen A."/>
            <person name="Daum C."/>
            <person name="Barry K."/>
            <person name="Grigoriev I.V."/>
            <person name="Favel A."/>
            <person name="Rosso M.N."/>
            <person name="Martin F."/>
        </authorList>
    </citation>
    <scope>NUCLEOTIDE SEQUENCE [LARGE SCALE GENOMIC DNA]</scope>
    <source>
        <strain evidence="1 2">CIRM-BRFM 2984</strain>
    </source>
</reference>
<name>A0AAW0B3F8_9AGAR</name>
<organism evidence="1 2">
    <name type="scientific">Favolaschia claudopus</name>
    <dbReference type="NCBI Taxonomy" id="2862362"/>
    <lineage>
        <taxon>Eukaryota</taxon>
        <taxon>Fungi</taxon>
        <taxon>Dikarya</taxon>
        <taxon>Basidiomycota</taxon>
        <taxon>Agaricomycotina</taxon>
        <taxon>Agaricomycetes</taxon>
        <taxon>Agaricomycetidae</taxon>
        <taxon>Agaricales</taxon>
        <taxon>Marasmiineae</taxon>
        <taxon>Mycenaceae</taxon>
        <taxon>Favolaschia</taxon>
    </lineage>
</organism>